<dbReference type="Gene3D" id="1.20.1280.50">
    <property type="match status" value="1"/>
</dbReference>
<protein>
    <recommendedName>
        <fullName evidence="2">F-box domain-containing protein</fullName>
    </recommendedName>
</protein>
<feature type="region of interest" description="Disordered" evidence="1">
    <location>
        <begin position="439"/>
        <end position="529"/>
    </location>
</feature>
<accession>A0ABR3FU28</accession>
<name>A0ABR3FU28_9AGAR</name>
<evidence type="ECO:0000313" key="3">
    <source>
        <dbReference type="EMBL" id="KAL0578712.1"/>
    </source>
</evidence>
<feature type="compositionally biased region" description="Acidic residues" evidence="1">
    <location>
        <begin position="445"/>
        <end position="529"/>
    </location>
</feature>
<comment type="caution">
    <text evidence="3">The sequence shown here is derived from an EMBL/GenBank/DDBJ whole genome shotgun (WGS) entry which is preliminary data.</text>
</comment>
<dbReference type="SUPFAM" id="SSF52047">
    <property type="entry name" value="RNI-like"/>
    <property type="match status" value="1"/>
</dbReference>
<dbReference type="EMBL" id="JBAHYK010000087">
    <property type="protein sequence ID" value="KAL0578712.1"/>
    <property type="molecule type" value="Genomic_DNA"/>
</dbReference>
<gene>
    <name evidence="3" type="ORF">V5O48_003268</name>
</gene>
<feature type="domain" description="F-box" evidence="2">
    <location>
        <begin position="8"/>
        <end position="70"/>
    </location>
</feature>
<dbReference type="InterPro" id="IPR036047">
    <property type="entry name" value="F-box-like_dom_sf"/>
</dbReference>
<sequence>MANNLPPISVLPNEILLEIFTRGIEIETQGFPIHPVLIHSPTRFAMNVSSVCRSWRALAVSTPSLWTTVVVTSKQRAQLFLERSLDLPISLHIYSTFLDAHEVVTIIAPHFSRSHSLAVKVITPKQASTYTEAFFSFAIPHLEDLTVVIASRTMPSQENGDIRIIRDVDVLKSLTVKAFSFPYDCASDWRNLTFLNVRNFQPTYTQFSQLFQNAPLLETVYLPNFRWLPDLADDVQSVPAIEASALKEFRVGLVGGHDVTRCDCPLSLLHMPNLQSLAVIGRKPNNTLAQHFSSNHATNDFTKLKHLQLAWLSLTPRDVRFFRRLNNLRRLELDRIDGELSLNLAQGFQINDSDQNRIPFPSLESITIVGAYDIYISWLEKRALVQVQSSQLTIGLHSSQLTVGMVRGLMEKLKATTSSVMEYKLVDKKPPYYPLDLNDPWNDGMFDEDDDDEEDDEEELDGYDDYDAFDDFELEVDSPDDSGEEDGYNDYEDTEEIYEDMEEIAEDPEEDYGDSEEDYEDPEEIYEAI</sequence>
<dbReference type="Pfam" id="PF12937">
    <property type="entry name" value="F-box-like"/>
    <property type="match status" value="1"/>
</dbReference>
<evidence type="ECO:0000256" key="1">
    <source>
        <dbReference type="SAM" id="MobiDB-lite"/>
    </source>
</evidence>
<keyword evidence="4" id="KW-1185">Reference proteome</keyword>
<dbReference type="Proteomes" id="UP001465976">
    <property type="component" value="Unassembled WGS sequence"/>
</dbReference>
<proteinExistence type="predicted"/>
<evidence type="ECO:0000259" key="2">
    <source>
        <dbReference type="Pfam" id="PF12937"/>
    </source>
</evidence>
<dbReference type="Gene3D" id="3.80.10.10">
    <property type="entry name" value="Ribonuclease Inhibitor"/>
    <property type="match status" value="1"/>
</dbReference>
<dbReference type="SUPFAM" id="SSF81383">
    <property type="entry name" value="F-box domain"/>
    <property type="match status" value="1"/>
</dbReference>
<reference evidence="3 4" key="1">
    <citation type="submission" date="2024-02" db="EMBL/GenBank/DDBJ databases">
        <title>A draft genome for the cacao thread blight pathogen Marasmius crinis-equi.</title>
        <authorList>
            <person name="Cohen S.P."/>
            <person name="Baruah I.K."/>
            <person name="Amoako-Attah I."/>
            <person name="Bukari Y."/>
            <person name="Meinhardt L.W."/>
            <person name="Bailey B.A."/>
        </authorList>
    </citation>
    <scope>NUCLEOTIDE SEQUENCE [LARGE SCALE GENOMIC DNA]</scope>
    <source>
        <strain evidence="3 4">GH-76</strain>
    </source>
</reference>
<organism evidence="3 4">
    <name type="scientific">Marasmius crinis-equi</name>
    <dbReference type="NCBI Taxonomy" id="585013"/>
    <lineage>
        <taxon>Eukaryota</taxon>
        <taxon>Fungi</taxon>
        <taxon>Dikarya</taxon>
        <taxon>Basidiomycota</taxon>
        <taxon>Agaricomycotina</taxon>
        <taxon>Agaricomycetes</taxon>
        <taxon>Agaricomycetidae</taxon>
        <taxon>Agaricales</taxon>
        <taxon>Marasmiineae</taxon>
        <taxon>Marasmiaceae</taxon>
        <taxon>Marasmius</taxon>
    </lineage>
</organism>
<dbReference type="InterPro" id="IPR001810">
    <property type="entry name" value="F-box_dom"/>
</dbReference>
<evidence type="ECO:0000313" key="4">
    <source>
        <dbReference type="Proteomes" id="UP001465976"/>
    </source>
</evidence>
<dbReference type="InterPro" id="IPR032675">
    <property type="entry name" value="LRR_dom_sf"/>
</dbReference>